<dbReference type="OrthoDB" id="447173at2759"/>
<dbReference type="InterPro" id="IPR024743">
    <property type="entry name" value="Dynein_HC_stalk"/>
</dbReference>
<dbReference type="InterPro" id="IPR035706">
    <property type="entry name" value="AAA_9"/>
</dbReference>
<keyword evidence="9" id="KW-0505">Motor protein</keyword>
<evidence type="ECO:0000256" key="3">
    <source>
        <dbReference type="ARBA" id="ARBA00022490"/>
    </source>
</evidence>
<evidence type="ECO:0000256" key="8">
    <source>
        <dbReference type="ARBA" id="ARBA00023054"/>
    </source>
</evidence>
<comment type="subcellular location">
    <subcellularLocation>
        <location evidence="1">Cytoplasm</location>
        <location evidence="1">Cytoskeleton</location>
    </subcellularLocation>
</comment>
<evidence type="ECO:0000256" key="1">
    <source>
        <dbReference type="ARBA" id="ARBA00004245"/>
    </source>
</evidence>
<keyword evidence="4" id="KW-0493">Microtubule</keyword>
<dbReference type="Pfam" id="PF12780">
    <property type="entry name" value="AAA_8"/>
    <property type="match status" value="1"/>
</dbReference>
<evidence type="ECO:0000313" key="15">
    <source>
        <dbReference type="EMBL" id="EDW37690.1"/>
    </source>
</evidence>
<dbReference type="eggNOG" id="KOG3595">
    <property type="taxonomic scope" value="Eukaryota"/>
</dbReference>
<feature type="domain" description="Dynein heavy chain AAA module D4" evidence="13">
    <location>
        <begin position="1"/>
        <end position="174"/>
    </location>
</feature>
<keyword evidence="6" id="KW-0067">ATP-binding</keyword>
<dbReference type="GO" id="GO:0051959">
    <property type="term" value="F:dynein light intermediate chain binding"/>
    <property type="evidence" value="ECO:0007669"/>
    <property type="project" value="InterPro"/>
</dbReference>
<evidence type="ECO:0000313" key="16">
    <source>
        <dbReference type="Proteomes" id="UP000008744"/>
    </source>
</evidence>
<dbReference type="STRING" id="7234.B4HAR5"/>
<evidence type="ECO:0000256" key="10">
    <source>
        <dbReference type="ARBA" id="ARBA00023212"/>
    </source>
</evidence>
<keyword evidence="7" id="KW-0243">Dynein</keyword>
<feature type="coiled-coil region" evidence="11">
    <location>
        <begin position="228"/>
        <end position="255"/>
    </location>
</feature>
<evidence type="ECO:0000256" key="4">
    <source>
        <dbReference type="ARBA" id="ARBA00022701"/>
    </source>
</evidence>
<name>B4HAR5_DROPE</name>
<gene>
    <name evidence="15" type="primary">Dper\GL20629</name>
    <name evidence="15" type="ORF">Dper_GL20629</name>
</gene>
<feature type="domain" description="Dynein heavy chain ATP-binding dynein motor region" evidence="14">
    <location>
        <begin position="546"/>
        <end position="645"/>
    </location>
</feature>
<dbReference type="EMBL" id="CH479243">
    <property type="protein sequence ID" value="EDW37690.1"/>
    <property type="molecule type" value="Genomic_DNA"/>
</dbReference>
<keyword evidence="3" id="KW-0963">Cytoplasm</keyword>
<comment type="similarity">
    <text evidence="2">Belongs to the dynein heavy chain family.</text>
</comment>
<dbReference type="GO" id="GO:0005874">
    <property type="term" value="C:microtubule"/>
    <property type="evidence" value="ECO:0007669"/>
    <property type="project" value="UniProtKB-KW"/>
</dbReference>
<dbReference type="Proteomes" id="UP000008744">
    <property type="component" value="Unassembled WGS sequence"/>
</dbReference>
<keyword evidence="8 11" id="KW-0175">Coiled coil</keyword>
<evidence type="ECO:0000259" key="14">
    <source>
        <dbReference type="Pfam" id="PF12781"/>
    </source>
</evidence>
<feature type="coiled-coil region" evidence="11">
    <location>
        <begin position="399"/>
        <end position="471"/>
    </location>
</feature>
<dbReference type="PhylomeDB" id="B4HAR5"/>
<dbReference type="GO" id="GO:0045505">
    <property type="term" value="F:dynein intermediate chain binding"/>
    <property type="evidence" value="ECO:0007669"/>
    <property type="project" value="InterPro"/>
</dbReference>
<dbReference type="GO" id="GO:0030286">
    <property type="term" value="C:dynein complex"/>
    <property type="evidence" value="ECO:0007669"/>
    <property type="project" value="UniProtKB-KW"/>
</dbReference>
<organism evidence="16">
    <name type="scientific">Drosophila persimilis</name>
    <name type="common">Fruit fly</name>
    <dbReference type="NCBI Taxonomy" id="7234"/>
    <lineage>
        <taxon>Eukaryota</taxon>
        <taxon>Metazoa</taxon>
        <taxon>Ecdysozoa</taxon>
        <taxon>Arthropoda</taxon>
        <taxon>Hexapoda</taxon>
        <taxon>Insecta</taxon>
        <taxon>Pterygota</taxon>
        <taxon>Neoptera</taxon>
        <taxon>Endopterygota</taxon>
        <taxon>Diptera</taxon>
        <taxon>Brachycera</taxon>
        <taxon>Muscomorpha</taxon>
        <taxon>Ephydroidea</taxon>
        <taxon>Drosophilidae</taxon>
        <taxon>Drosophila</taxon>
        <taxon>Sophophora</taxon>
    </lineage>
</organism>
<evidence type="ECO:0000256" key="5">
    <source>
        <dbReference type="ARBA" id="ARBA00022741"/>
    </source>
</evidence>
<dbReference type="PANTHER" id="PTHR22878:SF68">
    <property type="entry name" value="DYNEIN HEAVY CHAIN 6, AXONEMAL-LIKE"/>
    <property type="match status" value="1"/>
</dbReference>
<evidence type="ECO:0000256" key="7">
    <source>
        <dbReference type="ARBA" id="ARBA00023017"/>
    </source>
</evidence>
<evidence type="ECO:0000256" key="11">
    <source>
        <dbReference type="SAM" id="Coils"/>
    </source>
</evidence>
<feature type="domain" description="Dynein heavy chain coiled coil stalk" evidence="12">
    <location>
        <begin position="187"/>
        <end position="517"/>
    </location>
</feature>
<dbReference type="HOGENOM" id="CLU_034000_1_0_1"/>
<dbReference type="InterPro" id="IPR027417">
    <property type="entry name" value="P-loop_NTPase"/>
</dbReference>
<dbReference type="FunFam" id="1.20.920.20:FF:000001">
    <property type="entry name" value="dynein heavy chain 2, axonemal"/>
    <property type="match status" value="1"/>
</dbReference>
<evidence type="ECO:0000256" key="9">
    <source>
        <dbReference type="ARBA" id="ARBA00023175"/>
    </source>
</evidence>
<dbReference type="InterPro" id="IPR026983">
    <property type="entry name" value="DHC"/>
</dbReference>
<keyword evidence="10" id="KW-0206">Cytoskeleton</keyword>
<keyword evidence="16" id="KW-1185">Reference proteome</keyword>
<dbReference type="Pfam" id="PF12777">
    <property type="entry name" value="MT"/>
    <property type="match status" value="1"/>
</dbReference>
<dbReference type="PANTHER" id="PTHR22878">
    <property type="entry name" value="DYNEIN HEAVY CHAIN 6, AXONEMAL-LIKE-RELATED"/>
    <property type="match status" value="1"/>
</dbReference>
<dbReference type="GO" id="GO:0005524">
    <property type="term" value="F:ATP binding"/>
    <property type="evidence" value="ECO:0007669"/>
    <property type="project" value="UniProtKB-KW"/>
</dbReference>
<proteinExistence type="inferred from homology"/>
<dbReference type="SMR" id="B4HAR5"/>
<dbReference type="GO" id="GO:0007018">
    <property type="term" value="P:microtubule-based movement"/>
    <property type="evidence" value="ECO:0007669"/>
    <property type="project" value="InterPro"/>
</dbReference>
<evidence type="ECO:0000256" key="6">
    <source>
        <dbReference type="ARBA" id="ARBA00022840"/>
    </source>
</evidence>
<dbReference type="Gene3D" id="1.20.920.20">
    <property type="match status" value="1"/>
</dbReference>
<protein>
    <submittedName>
        <fullName evidence="15">GL20629</fullName>
    </submittedName>
</protein>
<dbReference type="Gene3D" id="3.40.50.300">
    <property type="entry name" value="P-loop containing nucleotide triphosphate hydrolases"/>
    <property type="match status" value="2"/>
</dbReference>
<dbReference type="Pfam" id="PF12781">
    <property type="entry name" value="AAA_9"/>
    <property type="match status" value="1"/>
</dbReference>
<dbReference type="OMA" id="HEISRWH"/>
<dbReference type="InterPro" id="IPR024317">
    <property type="entry name" value="Dynein_heavy_chain_D4_dom"/>
</dbReference>
<sequence length="647" mass="73842">MLSTAEINLFKSDEFDELKNELERPAKKAGIVMTTESMYSFFMLNVRDFMHIALCFSPIGENFRSFIRQYPALLSSTTPNWFRLWPQEALLEVASHFMHGFKLNVVVPGKEDENHRESLVITTESVLHRDIAHAFSIIHSSVVKMSDLMLLQVKRYNYVTSPNYLQLVSGFKELLEKKRLEVSTAANRLRNGLSKIAETQEKVSLMSEELKISSEQVKILAKECEEFISMIEVQKAEATEQKEKVDAEAVIIRREEVICLDLAATARADLEVVMPMIDAAVKALDALNKKDIAEVKSYGRPPMKIEKVMEAVLILLGKEPTWENAKKVLSESTFLNDLKNFDRDHISDKTLKRIAMYTKNPELEPDKVAVVSVACKSLMLWIMAIENYGKVYRIVAPKQEKLDNAMRSLEEKQAALAAAKKKLEELQAVIEELYRQLNEKTQLLNELRAKEERLRKQLERAIILVESLSGERERWIDTVSQLDLAFEKLPGDCLLSIAFMSYLGAFDTKYREDLLSKWSQLIKDLLIPATSELKITTFLSDAVSIREWNIQGLPADDLSTENGVIVSQGSRWPLVIDPQMQANNWIKNMEAHNQLIIIDFGMTDYIRQLEQALKEGLPVLLQNVGENLDQAINPIIRRSFTIQSGEN</sequence>
<accession>B4HAR5</accession>
<evidence type="ECO:0000259" key="12">
    <source>
        <dbReference type="Pfam" id="PF12777"/>
    </source>
</evidence>
<evidence type="ECO:0000259" key="13">
    <source>
        <dbReference type="Pfam" id="PF12780"/>
    </source>
</evidence>
<evidence type="ECO:0000256" key="2">
    <source>
        <dbReference type="ARBA" id="ARBA00008887"/>
    </source>
</evidence>
<dbReference type="AlphaFoldDB" id="B4HAR5"/>
<reference evidence="15 16" key="1">
    <citation type="journal article" date="2007" name="Nature">
        <title>Evolution of genes and genomes on the Drosophila phylogeny.</title>
        <authorList>
            <consortium name="Drosophila 12 Genomes Consortium"/>
            <person name="Clark A.G."/>
            <person name="Eisen M.B."/>
            <person name="Smith D.R."/>
            <person name="Bergman C.M."/>
            <person name="Oliver B."/>
            <person name="Markow T.A."/>
            <person name="Kaufman T.C."/>
            <person name="Kellis M."/>
            <person name="Gelbart W."/>
            <person name="Iyer V.N."/>
            <person name="Pollard D.A."/>
            <person name="Sackton T.B."/>
            <person name="Larracuente A.M."/>
            <person name="Singh N.D."/>
            <person name="Abad J.P."/>
            <person name="Abt D.N."/>
            <person name="Adryan B."/>
            <person name="Aguade M."/>
            <person name="Akashi H."/>
            <person name="Anderson W.W."/>
            <person name="Aquadro C.F."/>
            <person name="Ardell D.H."/>
            <person name="Arguello R."/>
            <person name="Artieri C.G."/>
            <person name="Barbash D.A."/>
            <person name="Barker D."/>
            <person name="Barsanti P."/>
            <person name="Batterham P."/>
            <person name="Batzoglou S."/>
            <person name="Begun D."/>
            <person name="Bhutkar A."/>
            <person name="Blanco E."/>
            <person name="Bosak S.A."/>
            <person name="Bradley R.K."/>
            <person name="Brand A.D."/>
            <person name="Brent M.R."/>
            <person name="Brooks A.N."/>
            <person name="Brown R.H."/>
            <person name="Butlin R.K."/>
            <person name="Caggese C."/>
            <person name="Calvi B.R."/>
            <person name="Bernardo de Carvalho A."/>
            <person name="Caspi A."/>
            <person name="Castrezana S."/>
            <person name="Celniker S.E."/>
            <person name="Chang J.L."/>
            <person name="Chapple C."/>
            <person name="Chatterji S."/>
            <person name="Chinwalla A."/>
            <person name="Civetta A."/>
            <person name="Clifton S.W."/>
            <person name="Comeron J.M."/>
            <person name="Costello J.C."/>
            <person name="Coyne J.A."/>
            <person name="Daub J."/>
            <person name="David R.G."/>
            <person name="Delcher A.L."/>
            <person name="Delehaunty K."/>
            <person name="Do C.B."/>
            <person name="Ebling H."/>
            <person name="Edwards K."/>
            <person name="Eickbush T."/>
            <person name="Evans J.D."/>
            <person name="Filipski A."/>
            <person name="Findeiss S."/>
            <person name="Freyhult E."/>
            <person name="Fulton L."/>
            <person name="Fulton R."/>
            <person name="Garcia A.C."/>
            <person name="Gardiner A."/>
            <person name="Garfield D.A."/>
            <person name="Garvin B.E."/>
            <person name="Gibson G."/>
            <person name="Gilbert D."/>
            <person name="Gnerre S."/>
            <person name="Godfrey J."/>
            <person name="Good R."/>
            <person name="Gotea V."/>
            <person name="Gravely B."/>
            <person name="Greenberg A.J."/>
            <person name="Griffiths-Jones S."/>
            <person name="Gross S."/>
            <person name="Guigo R."/>
            <person name="Gustafson E.A."/>
            <person name="Haerty W."/>
            <person name="Hahn M.W."/>
            <person name="Halligan D.L."/>
            <person name="Halpern A.L."/>
            <person name="Halter G.M."/>
            <person name="Han M.V."/>
            <person name="Heger A."/>
            <person name="Hillier L."/>
            <person name="Hinrichs A.S."/>
            <person name="Holmes I."/>
            <person name="Hoskins R.A."/>
            <person name="Hubisz M.J."/>
            <person name="Hultmark D."/>
            <person name="Huntley M.A."/>
            <person name="Jaffe D.B."/>
            <person name="Jagadeeshan S."/>
            <person name="Jeck W.R."/>
            <person name="Johnson J."/>
            <person name="Jones C.D."/>
            <person name="Jordan W.C."/>
            <person name="Karpen G.H."/>
            <person name="Kataoka E."/>
            <person name="Keightley P.D."/>
            <person name="Kheradpour P."/>
            <person name="Kirkness E.F."/>
            <person name="Koerich L.B."/>
            <person name="Kristiansen K."/>
            <person name="Kudrna D."/>
            <person name="Kulathinal R.J."/>
            <person name="Kumar S."/>
            <person name="Kwok R."/>
            <person name="Lander E."/>
            <person name="Langley C.H."/>
            <person name="Lapoint R."/>
            <person name="Lazzaro B.P."/>
            <person name="Lee S.J."/>
            <person name="Levesque L."/>
            <person name="Li R."/>
            <person name="Lin C.F."/>
            <person name="Lin M.F."/>
            <person name="Lindblad-Toh K."/>
            <person name="Llopart A."/>
            <person name="Long M."/>
            <person name="Low L."/>
            <person name="Lozovsky E."/>
            <person name="Lu J."/>
            <person name="Luo M."/>
            <person name="Machado C.A."/>
            <person name="Makalowski W."/>
            <person name="Marzo M."/>
            <person name="Matsuda M."/>
            <person name="Matzkin L."/>
            <person name="McAllister B."/>
            <person name="McBride C.S."/>
            <person name="McKernan B."/>
            <person name="McKernan K."/>
            <person name="Mendez-Lago M."/>
            <person name="Minx P."/>
            <person name="Mollenhauer M.U."/>
            <person name="Montooth K."/>
            <person name="Mount S.M."/>
            <person name="Mu X."/>
            <person name="Myers E."/>
            <person name="Negre B."/>
            <person name="Newfeld S."/>
            <person name="Nielsen R."/>
            <person name="Noor M.A."/>
            <person name="O'Grady P."/>
            <person name="Pachter L."/>
            <person name="Papaceit M."/>
            <person name="Parisi M.J."/>
            <person name="Parisi M."/>
            <person name="Parts L."/>
            <person name="Pedersen J.S."/>
            <person name="Pesole G."/>
            <person name="Phillippy A.M."/>
            <person name="Ponting C.P."/>
            <person name="Pop M."/>
            <person name="Porcelli D."/>
            <person name="Powell J.R."/>
            <person name="Prohaska S."/>
            <person name="Pruitt K."/>
            <person name="Puig M."/>
            <person name="Quesneville H."/>
            <person name="Ram K.R."/>
            <person name="Rand D."/>
            <person name="Rasmussen M.D."/>
            <person name="Reed L.K."/>
            <person name="Reenan R."/>
            <person name="Reily A."/>
            <person name="Remington K.A."/>
            <person name="Rieger T.T."/>
            <person name="Ritchie M.G."/>
            <person name="Robin C."/>
            <person name="Rogers Y.H."/>
            <person name="Rohde C."/>
            <person name="Rozas J."/>
            <person name="Rubenfield M.J."/>
            <person name="Ruiz A."/>
            <person name="Russo S."/>
            <person name="Salzberg S.L."/>
            <person name="Sanchez-Gracia A."/>
            <person name="Saranga D.J."/>
            <person name="Sato H."/>
            <person name="Schaeffer S.W."/>
            <person name="Schatz M.C."/>
            <person name="Schlenke T."/>
            <person name="Schwartz R."/>
            <person name="Segarra C."/>
            <person name="Singh R.S."/>
            <person name="Sirot L."/>
            <person name="Sirota M."/>
            <person name="Sisneros N.B."/>
            <person name="Smith C.D."/>
            <person name="Smith T.F."/>
            <person name="Spieth J."/>
            <person name="Stage D.E."/>
            <person name="Stark A."/>
            <person name="Stephan W."/>
            <person name="Strausberg R.L."/>
            <person name="Strempel S."/>
            <person name="Sturgill D."/>
            <person name="Sutton G."/>
            <person name="Sutton G.G."/>
            <person name="Tao W."/>
            <person name="Teichmann S."/>
            <person name="Tobari Y.N."/>
            <person name="Tomimura Y."/>
            <person name="Tsolas J.M."/>
            <person name="Valente V.L."/>
            <person name="Venter E."/>
            <person name="Venter J.C."/>
            <person name="Vicario S."/>
            <person name="Vieira F.G."/>
            <person name="Vilella A.J."/>
            <person name="Villasante A."/>
            <person name="Walenz B."/>
            <person name="Wang J."/>
            <person name="Wasserman M."/>
            <person name="Watts T."/>
            <person name="Wilson D."/>
            <person name="Wilson R.K."/>
            <person name="Wing R.A."/>
            <person name="Wolfner M.F."/>
            <person name="Wong A."/>
            <person name="Wong G.K."/>
            <person name="Wu C.I."/>
            <person name="Wu G."/>
            <person name="Yamamoto D."/>
            <person name="Yang H.P."/>
            <person name="Yang S.P."/>
            <person name="Yorke J.A."/>
            <person name="Yoshida K."/>
            <person name="Zdobnov E."/>
            <person name="Zhang P."/>
            <person name="Zhang Y."/>
            <person name="Zimin A.V."/>
            <person name="Baldwin J."/>
            <person name="Abdouelleil A."/>
            <person name="Abdulkadir J."/>
            <person name="Abebe A."/>
            <person name="Abera B."/>
            <person name="Abreu J."/>
            <person name="Acer S.C."/>
            <person name="Aftuck L."/>
            <person name="Alexander A."/>
            <person name="An P."/>
            <person name="Anderson E."/>
            <person name="Anderson S."/>
            <person name="Arachi H."/>
            <person name="Azer M."/>
            <person name="Bachantsang P."/>
            <person name="Barry A."/>
            <person name="Bayul T."/>
            <person name="Berlin A."/>
            <person name="Bessette D."/>
            <person name="Bloom T."/>
            <person name="Blye J."/>
            <person name="Boguslavskiy L."/>
            <person name="Bonnet C."/>
            <person name="Boukhgalter B."/>
            <person name="Bourzgui I."/>
            <person name="Brown A."/>
            <person name="Cahill P."/>
            <person name="Channer S."/>
            <person name="Cheshatsang Y."/>
            <person name="Chuda L."/>
            <person name="Citroen M."/>
            <person name="Collymore A."/>
            <person name="Cooke P."/>
            <person name="Costello M."/>
            <person name="D'Aco K."/>
            <person name="Daza R."/>
            <person name="De Haan G."/>
            <person name="DeGray S."/>
            <person name="DeMaso C."/>
            <person name="Dhargay N."/>
            <person name="Dooley K."/>
            <person name="Dooley E."/>
            <person name="Doricent M."/>
            <person name="Dorje P."/>
            <person name="Dorjee K."/>
            <person name="Dupes A."/>
            <person name="Elong R."/>
            <person name="Falk J."/>
            <person name="Farina A."/>
            <person name="Faro S."/>
            <person name="Ferguson D."/>
            <person name="Fisher S."/>
            <person name="Foley C.D."/>
            <person name="Franke A."/>
            <person name="Friedrich D."/>
            <person name="Gadbois L."/>
            <person name="Gearin G."/>
            <person name="Gearin C.R."/>
            <person name="Giannoukos G."/>
            <person name="Goode T."/>
            <person name="Graham J."/>
            <person name="Grandbois E."/>
            <person name="Grewal S."/>
            <person name="Gyaltsen K."/>
            <person name="Hafez N."/>
            <person name="Hagos B."/>
            <person name="Hall J."/>
            <person name="Henson C."/>
            <person name="Hollinger A."/>
            <person name="Honan T."/>
            <person name="Huard M.D."/>
            <person name="Hughes L."/>
            <person name="Hurhula B."/>
            <person name="Husby M.E."/>
            <person name="Kamat A."/>
            <person name="Kanga B."/>
            <person name="Kashin S."/>
            <person name="Khazanovich D."/>
            <person name="Kisner P."/>
            <person name="Lance K."/>
            <person name="Lara M."/>
            <person name="Lee W."/>
            <person name="Lennon N."/>
            <person name="Letendre F."/>
            <person name="LeVine R."/>
            <person name="Lipovsky A."/>
            <person name="Liu X."/>
            <person name="Liu J."/>
            <person name="Liu S."/>
            <person name="Lokyitsang T."/>
            <person name="Lokyitsang Y."/>
            <person name="Lubonja R."/>
            <person name="Lui A."/>
            <person name="MacDonald P."/>
            <person name="Magnisalis V."/>
            <person name="Maru K."/>
            <person name="Matthews C."/>
            <person name="McCusker W."/>
            <person name="McDonough S."/>
            <person name="Mehta T."/>
            <person name="Meldrim J."/>
            <person name="Meneus L."/>
            <person name="Mihai O."/>
            <person name="Mihalev A."/>
            <person name="Mihova T."/>
            <person name="Mittelman R."/>
            <person name="Mlenga V."/>
            <person name="Montmayeur A."/>
            <person name="Mulrain L."/>
            <person name="Navidi A."/>
            <person name="Naylor J."/>
            <person name="Negash T."/>
            <person name="Nguyen T."/>
            <person name="Nguyen N."/>
            <person name="Nicol R."/>
            <person name="Norbu C."/>
            <person name="Norbu N."/>
            <person name="Novod N."/>
            <person name="O'Neill B."/>
            <person name="Osman S."/>
            <person name="Markiewicz E."/>
            <person name="Oyono O.L."/>
            <person name="Patti C."/>
            <person name="Phunkhang P."/>
            <person name="Pierre F."/>
            <person name="Priest M."/>
            <person name="Raghuraman S."/>
            <person name="Rege F."/>
            <person name="Reyes R."/>
            <person name="Rise C."/>
            <person name="Rogov P."/>
            <person name="Ross K."/>
            <person name="Ryan E."/>
            <person name="Settipalli S."/>
            <person name="Shea T."/>
            <person name="Sherpa N."/>
            <person name="Shi L."/>
            <person name="Shih D."/>
            <person name="Sparrow T."/>
            <person name="Spaulding J."/>
            <person name="Stalker J."/>
            <person name="Stange-Thomann N."/>
            <person name="Stavropoulos S."/>
            <person name="Stone C."/>
            <person name="Strader C."/>
            <person name="Tesfaye S."/>
            <person name="Thomson T."/>
            <person name="Thoulutsang Y."/>
            <person name="Thoulutsang D."/>
            <person name="Topham K."/>
            <person name="Topping I."/>
            <person name="Tsamla T."/>
            <person name="Vassiliev H."/>
            <person name="Vo A."/>
            <person name="Wangchuk T."/>
            <person name="Wangdi T."/>
            <person name="Weiand M."/>
            <person name="Wilkinson J."/>
            <person name="Wilson A."/>
            <person name="Yadav S."/>
            <person name="Young G."/>
            <person name="Yu Q."/>
            <person name="Zembek L."/>
            <person name="Zhong D."/>
            <person name="Zimmer A."/>
            <person name="Zwirko Z."/>
            <person name="Jaffe D.B."/>
            <person name="Alvarez P."/>
            <person name="Brockman W."/>
            <person name="Butler J."/>
            <person name="Chin C."/>
            <person name="Gnerre S."/>
            <person name="Grabherr M."/>
            <person name="Kleber M."/>
            <person name="Mauceli E."/>
            <person name="MacCallum I."/>
        </authorList>
    </citation>
    <scope>NUCLEOTIDE SEQUENCE [LARGE SCALE GENOMIC DNA]</scope>
    <source>
        <strain evidence="16">MSH-3 / Tucson 14011-0111.49</strain>
    </source>
</reference>
<keyword evidence="5" id="KW-0547">Nucleotide-binding</keyword>